<evidence type="ECO:0000256" key="1">
    <source>
        <dbReference type="SAM" id="MobiDB-lite"/>
    </source>
</evidence>
<accession>A0AAX4I1M5</accession>
<organism evidence="2 3">
    <name type="scientific">Colletotrichum destructivum</name>
    <dbReference type="NCBI Taxonomy" id="34406"/>
    <lineage>
        <taxon>Eukaryota</taxon>
        <taxon>Fungi</taxon>
        <taxon>Dikarya</taxon>
        <taxon>Ascomycota</taxon>
        <taxon>Pezizomycotina</taxon>
        <taxon>Sordariomycetes</taxon>
        <taxon>Hypocreomycetidae</taxon>
        <taxon>Glomerellales</taxon>
        <taxon>Glomerellaceae</taxon>
        <taxon>Colletotrichum</taxon>
        <taxon>Colletotrichum destructivum species complex</taxon>
    </lineage>
</organism>
<evidence type="ECO:0000313" key="3">
    <source>
        <dbReference type="Proteomes" id="UP001322277"/>
    </source>
</evidence>
<feature type="region of interest" description="Disordered" evidence="1">
    <location>
        <begin position="325"/>
        <end position="389"/>
    </location>
</feature>
<dbReference type="GeneID" id="87938508"/>
<dbReference type="Proteomes" id="UP001322277">
    <property type="component" value="Chromosome 1"/>
</dbReference>
<proteinExistence type="predicted"/>
<dbReference type="EMBL" id="CP137305">
    <property type="protein sequence ID" value="WQF76991.1"/>
    <property type="molecule type" value="Genomic_DNA"/>
</dbReference>
<evidence type="ECO:0000313" key="2">
    <source>
        <dbReference type="EMBL" id="WQF76991.1"/>
    </source>
</evidence>
<sequence length="436" mass="50510">MDHDSHNGRRPTRQDVERYCGYLNMTKNLFYHKLETTYLDNTENQMNHLTELFSCEKEINATIAQEKYEDANDLALLVCFKKRMEVGIARKYKILESLKIQFFNDIIALYEKTRNHPLDISAFLTQNHREEKEIALVAESALAALQPSNAEVVESVDAPITRANLTLKHDGKVYTYPECMEGVPVEKIHREHPYLKSAWTDIATRIKSELDVWREQLDSKKSTKEPYKESSLARKVNQGEAILKFLEEADFYPYQLVAKKYMTIQLATHSTIYRLAHILQTLKGFKTLDITPLEWLRQRLQQIITKEGSRFNLAKTIRNIHRDPKYVTLRESNGRNTMDRSKIKNPDHPRKRKDTTNDPNPRKRQMTQASVQHKIDPPRKRKAVETEQSTKFANIPSTQKAQVKADEIEDITAESNDSYCPIAAEDCIVVAFGPSQ</sequence>
<feature type="compositionally biased region" description="Basic and acidic residues" evidence="1">
    <location>
        <begin position="337"/>
        <end position="348"/>
    </location>
</feature>
<protein>
    <submittedName>
        <fullName evidence="2">Uncharacterized protein</fullName>
    </submittedName>
</protein>
<keyword evidence="3" id="KW-1185">Reference proteome</keyword>
<dbReference type="AlphaFoldDB" id="A0AAX4I1M5"/>
<name>A0AAX4I1M5_9PEZI</name>
<dbReference type="KEGG" id="cdet:87938508"/>
<gene>
    <name evidence="2" type="ORF">CDEST_02005</name>
</gene>
<reference evidence="3" key="1">
    <citation type="journal article" date="2023" name="bioRxiv">
        <title>Complete genome of the Medicago anthracnose fungus, Colletotrichum destructivum, reveals a mini-chromosome-like region within a core chromosome.</title>
        <authorList>
            <person name="Lapalu N."/>
            <person name="Simon A."/>
            <person name="Lu A."/>
            <person name="Plaumann P.-L."/>
            <person name="Amselem J."/>
            <person name="Pigne S."/>
            <person name="Auger A."/>
            <person name="Koch C."/>
            <person name="Dallery J.-F."/>
            <person name="O'Connell R.J."/>
        </authorList>
    </citation>
    <scope>NUCLEOTIDE SEQUENCE [LARGE SCALE GENOMIC DNA]</scope>
    <source>
        <strain evidence="3">CBS 520.97</strain>
    </source>
</reference>
<dbReference type="RefSeq" id="XP_062774215.1">
    <property type="nucleotide sequence ID" value="XM_062918164.1"/>
</dbReference>